<evidence type="ECO:0000256" key="1">
    <source>
        <dbReference type="ARBA" id="ARBA00023015"/>
    </source>
</evidence>
<keyword evidence="4" id="KW-0804">Transcription</keyword>
<sequence>MATKKKIYKDSFLFYHGQDAKEIYLIKSGIVQIIMNSSEGEEMVLRICTTDDIIGELTLYTDDPKYLLNAYVMESGEVLVINIKKLQKELMCNQNLAIEMMKWINNHMRRLQTKMRDLLLNGKRGALYSTLIRLCNSYGVKQNDGILIDLQLTNQEIARFCGATREYVNRLLNELKQKGVLSVDSTKKILIKDLDYLKRENQCENCPIEICNMD</sequence>
<keyword evidence="1" id="KW-0805">Transcription regulation</keyword>
<proteinExistence type="predicted"/>
<dbReference type="Pfam" id="PF13545">
    <property type="entry name" value="HTH_Crp_2"/>
    <property type="match status" value="1"/>
</dbReference>
<dbReference type="Proteomes" id="UP001208656">
    <property type="component" value="Unassembled WGS sequence"/>
</dbReference>
<keyword evidence="8" id="KW-1185">Reference proteome</keyword>
<dbReference type="InterPro" id="IPR036390">
    <property type="entry name" value="WH_DNA-bd_sf"/>
</dbReference>
<evidence type="ECO:0000259" key="5">
    <source>
        <dbReference type="PROSITE" id="PS50042"/>
    </source>
</evidence>
<name>A0ABT2WJA2_9BACI</name>
<feature type="domain" description="Cyclic nucleotide-binding" evidence="5">
    <location>
        <begin position="1"/>
        <end position="65"/>
    </location>
</feature>
<dbReference type="SUPFAM" id="SSF46785">
    <property type="entry name" value="Winged helix' DNA-binding domain"/>
    <property type="match status" value="1"/>
</dbReference>
<dbReference type="Pfam" id="PF00027">
    <property type="entry name" value="cNMP_binding"/>
    <property type="match status" value="1"/>
</dbReference>
<dbReference type="PANTHER" id="PTHR24567">
    <property type="entry name" value="CRP FAMILY TRANSCRIPTIONAL REGULATORY PROTEIN"/>
    <property type="match status" value="1"/>
</dbReference>
<dbReference type="SUPFAM" id="SSF51206">
    <property type="entry name" value="cAMP-binding domain-like"/>
    <property type="match status" value="1"/>
</dbReference>
<reference evidence="7 8" key="1">
    <citation type="submission" date="2022-10" db="EMBL/GenBank/DDBJ databases">
        <title>Description of Fervidibacillus gen. nov. in the family Fervidibacillaceae fam. nov. with two species, Fervidibacillus albus sp. nov., and Fervidibacillus halotolerans sp. nov., isolated from tidal flat sediments.</title>
        <authorList>
            <person name="Kwon K.K."/>
            <person name="Yang S.-H."/>
        </authorList>
    </citation>
    <scope>NUCLEOTIDE SEQUENCE [LARGE SCALE GENOMIC DNA]</scope>
    <source>
        <strain evidence="7 8">DSM 23332</strain>
    </source>
</reference>
<evidence type="ECO:0000259" key="6">
    <source>
        <dbReference type="PROSITE" id="PS51063"/>
    </source>
</evidence>
<evidence type="ECO:0000313" key="8">
    <source>
        <dbReference type="Proteomes" id="UP001208656"/>
    </source>
</evidence>
<dbReference type="SMART" id="SM00419">
    <property type="entry name" value="HTH_CRP"/>
    <property type="match status" value="1"/>
</dbReference>
<dbReference type="CDD" id="cd00038">
    <property type="entry name" value="CAP_ED"/>
    <property type="match status" value="1"/>
</dbReference>
<feature type="domain" description="HTH crp-type" evidence="6">
    <location>
        <begin position="121"/>
        <end position="195"/>
    </location>
</feature>
<evidence type="ECO:0000256" key="3">
    <source>
        <dbReference type="ARBA" id="ARBA00023159"/>
    </source>
</evidence>
<dbReference type="InterPro" id="IPR000595">
    <property type="entry name" value="cNMP-bd_dom"/>
</dbReference>
<evidence type="ECO:0000313" key="7">
    <source>
        <dbReference type="EMBL" id="MCU9595764.1"/>
    </source>
</evidence>
<dbReference type="PRINTS" id="PR00034">
    <property type="entry name" value="HTHCRP"/>
</dbReference>
<evidence type="ECO:0000256" key="2">
    <source>
        <dbReference type="ARBA" id="ARBA00023125"/>
    </source>
</evidence>
<protein>
    <submittedName>
        <fullName evidence="7">Crp/Fnr family transcriptional regulator</fullName>
    </submittedName>
</protein>
<evidence type="ECO:0000256" key="4">
    <source>
        <dbReference type="ARBA" id="ARBA00023163"/>
    </source>
</evidence>
<dbReference type="Gene3D" id="1.10.10.10">
    <property type="entry name" value="Winged helix-like DNA-binding domain superfamily/Winged helix DNA-binding domain"/>
    <property type="match status" value="1"/>
</dbReference>
<accession>A0ABT2WJA2</accession>
<dbReference type="PROSITE" id="PS50042">
    <property type="entry name" value="CNMP_BINDING_3"/>
    <property type="match status" value="1"/>
</dbReference>
<gene>
    <name evidence="7" type="ORF">OEV82_15165</name>
</gene>
<dbReference type="InterPro" id="IPR050397">
    <property type="entry name" value="Env_Response_Regulators"/>
</dbReference>
<comment type="caution">
    <text evidence="7">The sequence shown here is derived from an EMBL/GenBank/DDBJ whole genome shotgun (WGS) entry which is preliminary data.</text>
</comment>
<dbReference type="InterPro" id="IPR012318">
    <property type="entry name" value="HTH_CRP"/>
</dbReference>
<dbReference type="PROSITE" id="PS51063">
    <property type="entry name" value="HTH_CRP_2"/>
    <property type="match status" value="1"/>
</dbReference>
<dbReference type="PANTHER" id="PTHR24567:SF74">
    <property type="entry name" value="HTH-TYPE TRANSCRIPTIONAL REGULATOR ARCR"/>
    <property type="match status" value="1"/>
</dbReference>
<dbReference type="InterPro" id="IPR018490">
    <property type="entry name" value="cNMP-bd_dom_sf"/>
</dbReference>
<organism evidence="7 8">
    <name type="scientific">Pallidibacillus thermolactis</name>
    <dbReference type="NCBI Taxonomy" id="251051"/>
    <lineage>
        <taxon>Bacteria</taxon>
        <taxon>Bacillati</taxon>
        <taxon>Bacillota</taxon>
        <taxon>Bacilli</taxon>
        <taxon>Bacillales</taxon>
        <taxon>Bacillaceae</taxon>
        <taxon>Pallidibacillus</taxon>
    </lineage>
</organism>
<keyword evidence="2" id="KW-0238">DNA-binding</keyword>
<dbReference type="InterPro" id="IPR036388">
    <property type="entry name" value="WH-like_DNA-bd_sf"/>
</dbReference>
<keyword evidence="3" id="KW-0010">Activator</keyword>
<dbReference type="EMBL" id="JAOUSE010000074">
    <property type="protein sequence ID" value="MCU9595764.1"/>
    <property type="molecule type" value="Genomic_DNA"/>
</dbReference>
<dbReference type="Gene3D" id="2.60.120.10">
    <property type="entry name" value="Jelly Rolls"/>
    <property type="match status" value="1"/>
</dbReference>
<dbReference type="CDD" id="cd00092">
    <property type="entry name" value="HTH_CRP"/>
    <property type="match status" value="1"/>
</dbReference>
<dbReference type="RefSeq" id="WP_263062347.1">
    <property type="nucleotide sequence ID" value="NZ_JAOUSE010000074.1"/>
</dbReference>
<dbReference type="InterPro" id="IPR014710">
    <property type="entry name" value="RmlC-like_jellyroll"/>
</dbReference>